<evidence type="ECO:0000313" key="3">
    <source>
        <dbReference type="EMBL" id="TYK13387.1"/>
    </source>
</evidence>
<accession>A0A5D3CND8</accession>
<evidence type="ECO:0000313" key="4">
    <source>
        <dbReference type="Proteomes" id="UP000321393"/>
    </source>
</evidence>
<dbReference type="AlphaFoldDB" id="A0A5D3CND8"/>
<dbReference type="PANTHER" id="PTHR35317:SF28">
    <property type="entry name" value="ZINC FINGER, CCHC-TYPE, RIBONUCLEASE H-LIKE DOMAIN, GAG-PRE-INTEGRASE DOMAIN PROTEIN-RELATED"/>
    <property type="match status" value="1"/>
</dbReference>
<evidence type="ECO:0000313" key="2">
    <source>
        <dbReference type="EMBL" id="KAA0060771.1"/>
    </source>
</evidence>
<dbReference type="OrthoDB" id="8063676at2759"/>
<dbReference type="PANTHER" id="PTHR35317">
    <property type="entry name" value="OS04G0629600 PROTEIN"/>
    <property type="match status" value="1"/>
</dbReference>
<protein>
    <submittedName>
        <fullName evidence="3">Polyprotein</fullName>
    </submittedName>
</protein>
<evidence type="ECO:0000313" key="5">
    <source>
        <dbReference type="Proteomes" id="UP000321947"/>
    </source>
</evidence>
<gene>
    <name evidence="3" type="ORF">E5676_scaffold818G00050</name>
    <name evidence="2" type="ORF">E6C27_scaffold374G00050</name>
</gene>
<evidence type="ECO:0000256" key="1">
    <source>
        <dbReference type="SAM" id="MobiDB-lite"/>
    </source>
</evidence>
<dbReference type="Pfam" id="PF14223">
    <property type="entry name" value="Retrotran_gag_2"/>
    <property type="match status" value="1"/>
</dbReference>
<proteinExistence type="predicted"/>
<sequence>MQMKDKTALYLMFQAVDESGFEKIIGAKTSKEAWHTLEKAFKGADRVKQAQMVVNQLKHNGDTLKDARVVEKIFLSLTNDFENVVCATEESKNLEEMTTMILQIPLKHMNKERKEKKTTRDPGRGITNKDDHQRRQGNVCTTQSRKRTWLRW</sequence>
<dbReference type="EMBL" id="SSTD01010110">
    <property type="protein sequence ID" value="TYK13387.1"/>
    <property type="molecule type" value="Genomic_DNA"/>
</dbReference>
<name>A0A5D3CND8_CUCMM</name>
<feature type="region of interest" description="Disordered" evidence="1">
    <location>
        <begin position="110"/>
        <end position="147"/>
    </location>
</feature>
<comment type="caution">
    <text evidence="3">The sequence shown here is derived from an EMBL/GenBank/DDBJ whole genome shotgun (WGS) entry which is preliminary data.</text>
</comment>
<dbReference type="EMBL" id="SSTE01005488">
    <property type="protein sequence ID" value="KAA0060771.1"/>
    <property type="molecule type" value="Genomic_DNA"/>
</dbReference>
<dbReference type="Proteomes" id="UP000321393">
    <property type="component" value="Unassembled WGS sequence"/>
</dbReference>
<reference evidence="4 5" key="1">
    <citation type="submission" date="2019-08" db="EMBL/GenBank/DDBJ databases">
        <title>Draft genome sequences of two oriental melons (Cucumis melo L. var makuwa).</title>
        <authorList>
            <person name="Kwon S.-Y."/>
        </authorList>
    </citation>
    <scope>NUCLEOTIDE SEQUENCE [LARGE SCALE GENOMIC DNA]</scope>
    <source>
        <strain evidence="5">cv. Chang Bougi</strain>
        <strain evidence="4">cv. SW 3</strain>
        <tissue evidence="3">Leaf</tissue>
    </source>
</reference>
<dbReference type="Proteomes" id="UP000321947">
    <property type="component" value="Unassembled WGS sequence"/>
</dbReference>
<organism evidence="3 5">
    <name type="scientific">Cucumis melo var. makuwa</name>
    <name type="common">Oriental melon</name>
    <dbReference type="NCBI Taxonomy" id="1194695"/>
    <lineage>
        <taxon>Eukaryota</taxon>
        <taxon>Viridiplantae</taxon>
        <taxon>Streptophyta</taxon>
        <taxon>Embryophyta</taxon>
        <taxon>Tracheophyta</taxon>
        <taxon>Spermatophyta</taxon>
        <taxon>Magnoliopsida</taxon>
        <taxon>eudicotyledons</taxon>
        <taxon>Gunneridae</taxon>
        <taxon>Pentapetalae</taxon>
        <taxon>rosids</taxon>
        <taxon>fabids</taxon>
        <taxon>Cucurbitales</taxon>
        <taxon>Cucurbitaceae</taxon>
        <taxon>Benincaseae</taxon>
        <taxon>Cucumis</taxon>
    </lineage>
</organism>
<feature type="compositionally biased region" description="Basic and acidic residues" evidence="1">
    <location>
        <begin position="112"/>
        <end position="134"/>
    </location>
</feature>